<feature type="region of interest" description="Disordered" evidence="1">
    <location>
        <begin position="47"/>
        <end position="66"/>
    </location>
</feature>
<feature type="domain" description="DUF7967" evidence="2">
    <location>
        <begin position="3"/>
        <end position="87"/>
    </location>
</feature>
<dbReference type="GeneID" id="79266799"/>
<evidence type="ECO:0000313" key="4">
    <source>
        <dbReference type="Proteomes" id="UP001596398"/>
    </source>
</evidence>
<dbReference type="RefSeq" id="WP_276236138.1">
    <property type="nucleotide sequence ID" value="NZ_CP119802.1"/>
</dbReference>
<protein>
    <recommendedName>
        <fullName evidence="2">DUF7967 domain-containing protein</fullName>
    </recommendedName>
</protein>
<proteinExistence type="predicted"/>
<organism evidence="3 4">
    <name type="scientific">Halosegnis marinus</name>
    <dbReference type="NCBI Taxonomy" id="3034023"/>
    <lineage>
        <taxon>Archaea</taxon>
        <taxon>Methanobacteriati</taxon>
        <taxon>Methanobacteriota</taxon>
        <taxon>Stenosarchaea group</taxon>
        <taxon>Halobacteria</taxon>
        <taxon>Halobacteriales</taxon>
        <taxon>Natronomonadaceae</taxon>
        <taxon>Halosegnis</taxon>
    </lineage>
</organism>
<dbReference type="AlphaFoldDB" id="A0ABD5ZNY9"/>
<evidence type="ECO:0000256" key="1">
    <source>
        <dbReference type="SAM" id="MobiDB-lite"/>
    </source>
</evidence>
<feature type="compositionally biased region" description="Acidic residues" evidence="1">
    <location>
        <begin position="56"/>
        <end position="65"/>
    </location>
</feature>
<gene>
    <name evidence="3" type="ORF">ACFQJ4_07280</name>
</gene>
<accession>A0ABD5ZNY9</accession>
<dbReference type="InterPro" id="IPR058273">
    <property type="entry name" value="DUF7967"/>
</dbReference>
<evidence type="ECO:0000313" key="3">
    <source>
        <dbReference type="EMBL" id="MFC7235116.1"/>
    </source>
</evidence>
<keyword evidence="4" id="KW-1185">Reference proteome</keyword>
<dbReference type="Proteomes" id="UP001596398">
    <property type="component" value="Unassembled WGS sequence"/>
</dbReference>
<name>A0ABD5ZNY9_9EURY</name>
<dbReference type="Pfam" id="PF25921">
    <property type="entry name" value="DUF7967"/>
    <property type="match status" value="1"/>
</dbReference>
<reference evidence="3 4" key="1">
    <citation type="journal article" date="2019" name="Int. J. Syst. Evol. Microbiol.">
        <title>The Global Catalogue of Microorganisms (GCM) 10K type strain sequencing project: providing services to taxonomists for standard genome sequencing and annotation.</title>
        <authorList>
            <consortium name="The Broad Institute Genomics Platform"/>
            <consortium name="The Broad Institute Genome Sequencing Center for Infectious Disease"/>
            <person name="Wu L."/>
            <person name="Ma J."/>
        </authorList>
    </citation>
    <scope>NUCLEOTIDE SEQUENCE [LARGE SCALE GENOMIC DNA]</scope>
    <source>
        <strain evidence="3 4">DT85</strain>
    </source>
</reference>
<evidence type="ECO:0000259" key="2">
    <source>
        <dbReference type="Pfam" id="PF25921"/>
    </source>
</evidence>
<dbReference type="EMBL" id="JBHTAP010000001">
    <property type="protein sequence ID" value="MFC7235116.1"/>
    <property type="molecule type" value="Genomic_DNA"/>
</dbReference>
<sequence length="87" mass="9750">MSETRCWLVERTYNDRDLVTLVYATPDGERAVTKEVPMTAIANGSVSVTAAKEHDPDDLEPVEEGTVERYREEAARVATDHDPDDEI</sequence>
<comment type="caution">
    <text evidence="3">The sequence shown here is derived from an EMBL/GenBank/DDBJ whole genome shotgun (WGS) entry which is preliminary data.</text>
</comment>